<sequence>MGLPARKVFPIQLGDRLFRLSGASISSDAPSYFSQFFEEQIRTNEGSESCRTLYIDRDPATFEDIALHLQGYHVEPRDGAHFVKLFADAQYFCLPRLTALLCSSTIYARVGEQEFRISKDFFNSPGDSPNYFSLGFSSFFTTPEDRDPGCSQQMLLRPPSLLPPSVPTRSAQVFADLLQLLQGYQIYIRNDHHRNQLLRDARYYHFKGLEQRLIPHQILFDAVRQKTEILLRLEDIQPSGLAVVMDNVEMFTPCTSPDSAAPSDFCVRSGLIHYQRPYVDAEAHDLVLEFGEEFSMTLDLKLASTTGAGFHWSWAAFHNQTPSDFSRLVATVLAKMNLRQAQWAEPMTVDGSSTSKSPWSSLHDLSERNRMTKVRIGPEAHVVIDGRAWPPNSIPSNSISPNTHNVPDEPSNAKWRGQDLGNTSDSCEMMVRKAQWRLIVLWATDCTAQPDTMEAEVVLDAVKIEAFWNERSRNAARSFLA</sequence>
<name>A0A9Q9EHD9_9PEZI</name>
<proteinExistence type="predicted"/>
<evidence type="ECO:0000313" key="2">
    <source>
        <dbReference type="EMBL" id="USW49904.1"/>
    </source>
</evidence>
<dbReference type="InterPro" id="IPR011333">
    <property type="entry name" value="SKP1/BTB/POZ_sf"/>
</dbReference>
<gene>
    <name evidence="2" type="ORF">Slin15195_G032230</name>
</gene>
<dbReference type="EMBL" id="CP099419">
    <property type="protein sequence ID" value="USW49904.1"/>
    <property type="molecule type" value="Genomic_DNA"/>
</dbReference>
<organism evidence="2 3">
    <name type="scientific">Septoria linicola</name>
    <dbReference type="NCBI Taxonomy" id="215465"/>
    <lineage>
        <taxon>Eukaryota</taxon>
        <taxon>Fungi</taxon>
        <taxon>Dikarya</taxon>
        <taxon>Ascomycota</taxon>
        <taxon>Pezizomycotina</taxon>
        <taxon>Dothideomycetes</taxon>
        <taxon>Dothideomycetidae</taxon>
        <taxon>Mycosphaerellales</taxon>
        <taxon>Mycosphaerellaceae</taxon>
        <taxon>Septoria</taxon>
    </lineage>
</organism>
<protein>
    <submittedName>
        <fullName evidence="2">SKP1/BTB/POZ domain superfamily protein</fullName>
    </submittedName>
</protein>
<dbReference type="SUPFAM" id="SSF54695">
    <property type="entry name" value="POZ domain"/>
    <property type="match status" value="1"/>
</dbReference>
<dbReference type="PANTHER" id="PTHR31758">
    <property type="entry name" value="BTB/POZ DOMAIN-CONTAINING PROTEIN YLR108C"/>
    <property type="match status" value="1"/>
</dbReference>
<dbReference type="PANTHER" id="PTHR31758:SF2">
    <property type="entry name" value="BTB_POZ DOMAIN-CONTAINING PROTEIN YLR108C"/>
    <property type="match status" value="1"/>
</dbReference>
<feature type="region of interest" description="Disordered" evidence="1">
    <location>
        <begin position="396"/>
        <end position="416"/>
    </location>
</feature>
<evidence type="ECO:0000313" key="3">
    <source>
        <dbReference type="Proteomes" id="UP001056384"/>
    </source>
</evidence>
<accession>A0A9Q9EHD9</accession>
<keyword evidence="3" id="KW-1185">Reference proteome</keyword>
<reference evidence="2" key="1">
    <citation type="submission" date="2022-06" db="EMBL/GenBank/DDBJ databases">
        <title>Complete genome sequences of two strains of the flax pathogen Septoria linicola.</title>
        <authorList>
            <person name="Lapalu N."/>
            <person name="Simon A."/>
            <person name="Demenou B."/>
            <person name="Paumier D."/>
            <person name="Guillot M.-P."/>
            <person name="Gout L."/>
            <person name="Valade R."/>
        </authorList>
    </citation>
    <scope>NUCLEOTIDE SEQUENCE</scope>
    <source>
        <strain evidence="2">SE15195</strain>
    </source>
</reference>
<dbReference type="AlphaFoldDB" id="A0A9Q9EHD9"/>
<dbReference type="Gene3D" id="3.30.710.10">
    <property type="entry name" value="Potassium Channel Kv1.1, Chain A"/>
    <property type="match status" value="2"/>
</dbReference>
<evidence type="ECO:0000256" key="1">
    <source>
        <dbReference type="SAM" id="MobiDB-lite"/>
    </source>
</evidence>
<dbReference type="OrthoDB" id="2414723at2759"/>
<dbReference type="Proteomes" id="UP001056384">
    <property type="component" value="Chromosome 2"/>
</dbReference>